<sequence>MSAVRDRLPEGRYGRADSASTDRRLKLLGGVLGGALLLGVGIGGWWYLATNTVSGQVVTFEVLSDSAVRAHLEVHKDSGQTAVCTLRSQGADQSEVGRKDVTVAGPATTVDTTVTIRTTARGTTAELLRCKAADQH</sequence>
<dbReference type="EMBL" id="JANFNH010000015">
    <property type="protein sequence ID" value="MCQ4043379.1"/>
    <property type="molecule type" value="Genomic_DNA"/>
</dbReference>
<reference evidence="2 3" key="1">
    <citation type="submission" date="2022-06" db="EMBL/GenBank/DDBJ databases">
        <title>Draft genome sequence of type strain Streptomyces rubrisoli DSM 42083.</title>
        <authorList>
            <person name="Duangmal K."/>
            <person name="Klaysubun C."/>
        </authorList>
    </citation>
    <scope>NUCLEOTIDE SEQUENCE [LARGE SCALE GENOMIC DNA]</scope>
    <source>
        <strain evidence="2 3">DSM 42083</strain>
    </source>
</reference>
<dbReference type="InterPro" id="IPR025443">
    <property type="entry name" value="DUF4307"/>
</dbReference>
<dbReference type="RefSeq" id="WP_255928434.1">
    <property type="nucleotide sequence ID" value="NZ_JANFNH010000015.1"/>
</dbReference>
<keyword evidence="1" id="KW-0812">Transmembrane</keyword>
<keyword evidence="1" id="KW-0472">Membrane</keyword>
<dbReference type="Pfam" id="PF14155">
    <property type="entry name" value="DUF4307"/>
    <property type="match status" value="1"/>
</dbReference>
<gene>
    <name evidence="2" type="ORF">NON19_15435</name>
</gene>
<feature type="transmembrane region" description="Helical" evidence="1">
    <location>
        <begin position="27"/>
        <end position="48"/>
    </location>
</feature>
<proteinExistence type="predicted"/>
<accession>A0ABT1PDH4</accession>
<evidence type="ECO:0000313" key="2">
    <source>
        <dbReference type="EMBL" id="MCQ4043379.1"/>
    </source>
</evidence>
<comment type="caution">
    <text evidence="2">The sequence shown here is derived from an EMBL/GenBank/DDBJ whole genome shotgun (WGS) entry which is preliminary data.</text>
</comment>
<dbReference type="Proteomes" id="UP001206206">
    <property type="component" value="Unassembled WGS sequence"/>
</dbReference>
<keyword evidence="3" id="KW-1185">Reference proteome</keyword>
<protein>
    <submittedName>
        <fullName evidence="2">DUF4307 domain-containing protein</fullName>
    </submittedName>
</protein>
<evidence type="ECO:0000313" key="3">
    <source>
        <dbReference type="Proteomes" id="UP001206206"/>
    </source>
</evidence>
<organism evidence="2 3">
    <name type="scientific">Streptantibioticus rubrisoli</name>
    <dbReference type="NCBI Taxonomy" id="1387313"/>
    <lineage>
        <taxon>Bacteria</taxon>
        <taxon>Bacillati</taxon>
        <taxon>Actinomycetota</taxon>
        <taxon>Actinomycetes</taxon>
        <taxon>Kitasatosporales</taxon>
        <taxon>Streptomycetaceae</taxon>
        <taxon>Streptantibioticus</taxon>
    </lineage>
</organism>
<keyword evidence="1" id="KW-1133">Transmembrane helix</keyword>
<evidence type="ECO:0000256" key="1">
    <source>
        <dbReference type="SAM" id="Phobius"/>
    </source>
</evidence>
<name>A0ABT1PDH4_9ACTN</name>